<accession>A0A6G1PT30</accession>
<dbReference type="EMBL" id="CM015719">
    <property type="protein sequence ID" value="KAF3693387.1"/>
    <property type="molecule type" value="Genomic_DNA"/>
</dbReference>
<name>A0A6G1PT30_CHAAH</name>
<organism evidence="1 2">
    <name type="scientific">Channa argus</name>
    <name type="common">Northern snakehead</name>
    <name type="synonym">Ophicephalus argus</name>
    <dbReference type="NCBI Taxonomy" id="215402"/>
    <lineage>
        <taxon>Eukaryota</taxon>
        <taxon>Metazoa</taxon>
        <taxon>Chordata</taxon>
        <taxon>Craniata</taxon>
        <taxon>Vertebrata</taxon>
        <taxon>Euteleostomi</taxon>
        <taxon>Actinopterygii</taxon>
        <taxon>Neopterygii</taxon>
        <taxon>Teleostei</taxon>
        <taxon>Neoteleostei</taxon>
        <taxon>Acanthomorphata</taxon>
        <taxon>Anabantaria</taxon>
        <taxon>Anabantiformes</taxon>
        <taxon>Channoidei</taxon>
        <taxon>Channidae</taxon>
        <taxon>Channa</taxon>
    </lineage>
</organism>
<evidence type="ECO:0000313" key="2">
    <source>
        <dbReference type="Proteomes" id="UP000503349"/>
    </source>
</evidence>
<gene>
    <name evidence="1" type="ORF">EXN66_Car009063</name>
</gene>
<reference evidence="1 2" key="1">
    <citation type="submission" date="2019-02" db="EMBL/GenBank/DDBJ databases">
        <title>Opniocepnalus argus genome.</title>
        <authorList>
            <person name="Zhou C."/>
            <person name="Xiao S."/>
        </authorList>
    </citation>
    <scope>NUCLEOTIDE SEQUENCE [LARGE SCALE GENOMIC DNA]</scope>
    <source>
        <strain evidence="1">OARG1902GOOAL</strain>
        <tissue evidence="1">Muscle</tissue>
    </source>
</reference>
<proteinExistence type="predicted"/>
<evidence type="ECO:0000313" key="1">
    <source>
        <dbReference type="EMBL" id="KAF3693387.1"/>
    </source>
</evidence>
<dbReference type="Proteomes" id="UP000503349">
    <property type="component" value="Chromosome 8"/>
</dbReference>
<keyword evidence="2" id="KW-1185">Reference proteome</keyword>
<sequence length="99" mass="11160">MLTYSICNKGLLEEVSLWLFNPKMFQSVVMVSNAALRSNRTSLETSPLSQTEIPGDFDPFCFCTLITTLSSDWKSANRFFLHSWSCDSSTTALSSGFWK</sequence>
<dbReference type="AlphaFoldDB" id="A0A6G1PT30"/>
<protein>
    <submittedName>
        <fullName evidence="1">Uncharacterized protein</fullName>
    </submittedName>
</protein>
<reference evidence="2" key="2">
    <citation type="submission" date="2019-02" db="EMBL/GenBank/DDBJ databases">
        <title>Opniocepnalus argus Var Kimnra genome.</title>
        <authorList>
            <person name="Zhou C."/>
            <person name="Xiao S."/>
        </authorList>
    </citation>
    <scope>NUCLEOTIDE SEQUENCE [LARGE SCALE GENOMIC DNA]</scope>
</reference>